<dbReference type="EMBL" id="PQXM01000182">
    <property type="protein sequence ID" value="TGO75954.1"/>
    <property type="molecule type" value="Genomic_DNA"/>
</dbReference>
<gene>
    <name evidence="1" type="ORF">BELL_0183g00140</name>
</gene>
<organism evidence="1 2">
    <name type="scientific">Botrytis elliptica</name>
    <dbReference type="NCBI Taxonomy" id="278938"/>
    <lineage>
        <taxon>Eukaryota</taxon>
        <taxon>Fungi</taxon>
        <taxon>Dikarya</taxon>
        <taxon>Ascomycota</taxon>
        <taxon>Pezizomycotina</taxon>
        <taxon>Leotiomycetes</taxon>
        <taxon>Helotiales</taxon>
        <taxon>Sclerotiniaceae</taxon>
        <taxon>Botrytis</taxon>
    </lineage>
</organism>
<name>A0A4Z1JRS0_9HELO</name>
<reference evidence="1 2" key="1">
    <citation type="submission" date="2017-12" db="EMBL/GenBank/DDBJ databases">
        <title>Comparative genomics of Botrytis spp.</title>
        <authorList>
            <person name="Valero-Jimenez C.A."/>
            <person name="Tapia P."/>
            <person name="Veloso J."/>
            <person name="Silva-Moreno E."/>
            <person name="Staats M."/>
            <person name="Valdes J.H."/>
            <person name="Van Kan J.A.L."/>
        </authorList>
    </citation>
    <scope>NUCLEOTIDE SEQUENCE [LARGE SCALE GENOMIC DNA]</scope>
    <source>
        <strain evidence="1 2">Be9601</strain>
    </source>
</reference>
<dbReference type="Proteomes" id="UP000297229">
    <property type="component" value="Unassembled WGS sequence"/>
</dbReference>
<protein>
    <submittedName>
        <fullName evidence="1">Uncharacterized protein</fullName>
    </submittedName>
</protein>
<dbReference type="AlphaFoldDB" id="A0A4Z1JRS0"/>
<comment type="caution">
    <text evidence="1">The sequence shown here is derived from an EMBL/GenBank/DDBJ whole genome shotgun (WGS) entry which is preliminary data.</text>
</comment>
<keyword evidence="2" id="KW-1185">Reference proteome</keyword>
<accession>A0A4Z1JRS0</accession>
<evidence type="ECO:0000313" key="1">
    <source>
        <dbReference type="EMBL" id="TGO75954.1"/>
    </source>
</evidence>
<evidence type="ECO:0000313" key="2">
    <source>
        <dbReference type="Proteomes" id="UP000297229"/>
    </source>
</evidence>
<sequence length="131" mass="14722">MTNEEVAIAALSVAQRHEQIDTAPRPSIHTAQDNEAWVRILKEGLKTLVQGTADWNKDAIDNLGDNLMKGDSWTAVFEGHISARDKDAQKMLSASLAMFMFSQIILKHDGTTKILEEMIRLTQMWLNRASQ</sequence>
<proteinExistence type="predicted"/>